<evidence type="ECO:0000313" key="1">
    <source>
        <dbReference type="EMBL" id="OAJ64464.1"/>
    </source>
</evidence>
<comment type="caution">
    <text evidence="1">The sequence shown here is derived from an EMBL/GenBank/DDBJ whole genome shotgun (WGS) entry which is preliminary data.</text>
</comment>
<dbReference type="Proteomes" id="UP000078116">
    <property type="component" value="Unassembled WGS sequence"/>
</dbReference>
<protein>
    <submittedName>
        <fullName evidence="1">Uncharacterized protein</fullName>
    </submittedName>
</protein>
<sequence length="769" mass="83415">MLIIPFSGAAVASEYRHSVLVFLGHDEVEWPEISSKFSDWAKKNVVPPRALLVAKFVHAHRLMDAVRDGSASGHLDILAKGKLVVAGFDCGGAVLGITQDDVGAMQDFTDLFGCAAKEFLANAAQRGGVVVAAPPGFYFAKQSDKYASHFLRAESLLSGTTEIELLSVALLQKFHQFCEQEKAAPAIRIFIDSMAIWPVAQMLVHAHCTNPSNIRRYSIESFRGYEGLENWDALPGPAFVIISASTSGGLETKVREKLGRSRNVPVVTLIGLENEAASSEDDEVTDDDRSLCLFRVCRNLVGEPALDGLRPEFQPNVTSLPAGAESVRVIGERFLSHNNRPKLVRLAQKSLAQKDRRTLATLAKAHMPVAARRKAVGNDWWSVSLDVPKLMETYSVPGADGACVLAGWIRNFAAPGPTVIVYPKDLVGAEAHNRLLAQRIESLLLERAPGTVIKVVDHTHLDKPEPDLKAFLKDAAAIVASPIVSNGFVFKQISAMLRLVQPSGPRLYIALGVLPESQARFKELSSDIGANADSSAYRFKYAFALPVGRIDRAIQWDQELTLLDDVIESCETEDIAVPKNLSGRRDAMRSPTGLTDILTFLPTSAGAPQPISAGFLLWDIEKPLAGDDFGASVLLTVAAFLEASRNARSGDVETSLRSGVFQHTLIEPATFTRFNDGAIQAAILRAAYASELDYSADRAASRDMARLISKFIELHDEPAGSAAAEFVLAILVGKLTLHRDDLPTILLACETLDGWLAVLAAQLHESARF</sequence>
<dbReference type="EMBL" id="LXKA01000109">
    <property type="protein sequence ID" value="OAJ64464.1"/>
    <property type="molecule type" value="Genomic_DNA"/>
</dbReference>
<reference evidence="1 2" key="1">
    <citation type="submission" date="2016-04" db="EMBL/GenBank/DDBJ databases">
        <title>Reclassification of Paraburkholderia panaciterrae (Farh et al. 2015) Dobritsa &amp; Samadpour 2016 as a later homotypic synonym of Paraburkholderia ginsengiterrae (Farh et al. 2015) Dobritsa &amp; Samadpour 2016.</title>
        <authorList>
            <person name="Dobritsa A.P."/>
            <person name="Kutumbaka K."/>
            <person name="Samadpour M."/>
        </authorList>
    </citation>
    <scope>NUCLEOTIDE SEQUENCE [LARGE SCALE GENOMIC DNA]</scope>
    <source>
        <strain evidence="1 2">DCY85</strain>
    </source>
</reference>
<organism evidence="1 2">
    <name type="scientific">Paraburkholderia ginsengiterrae</name>
    <dbReference type="NCBI Taxonomy" id="1462993"/>
    <lineage>
        <taxon>Bacteria</taxon>
        <taxon>Pseudomonadati</taxon>
        <taxon>Pseudomonadota</taxon>
        <taxon>Betaproteobacteria</taxon>
        <taxon>Burkholderiales</taxon>
        <taxon>Burkholderiaceae</taxon>
        <taxon>Paraburkholderia</taxon>
    </lineage>
</organism>
<dbReference type="AlphaFoldDB" id="A0A1A9NE87"/>
<evidence type="ECO:0000313" key="2">
    <source>
        <dbReference type="Proteomes" id="UP000078116"/>
    </source>
</evidence>
<gene>
    <name evidence="1" type="ORF">A6V37_19810</name>
</gene>
<dbReference type="STRING" id="1462993.A6V36_20785"/>
<accession>A0A1A9NE87</accession>
<proteinExistence type="predicted"/>
<name>A0A1A9NE87_9BURK</name>